<keyword evidence="5 10" id="KW-0472">Membrane</keyword>
<dbReference type="InterPro" id="IPR013106">
    <property type="entry name" value="Ig_V-set"/>
</dbReference>
<dbReference type="PANTHER" id="PTHR46608:SF3">
    <property type="entry name" value="T-CELL IMMUNOGLOBULIN AND MUCIN DOMAIN-CONTAINING PROTEIN 4"/>
    <property type="match status" value="1"/>
</dbReference>
<keyword evidence="3 11" id="KW-0732">Signal</keyword>
<protein>
    <submittedName>
        <fullName evidence="13">T-cell immunoglobulin and mucin domain-containing protein 4-like</fullName>
    </submittedName>
</protein>
<proteinExistence type="inferred from homology"/>
<evidence type="ECO:0000259" key="12">
    <source>
        <dbReference type="PROSITE" id="PS50835"/>
    </source>
</evidence>
<name>A0A3P8VDT4_CYNSE</name>
<dbReference type="AlphaFoldDB" id="A0A3P8VDT4"/>
<dbReference type="InterPro" id="IPR013783">
    <property type="entry name" value="Ig-like_fold"/>
</dbReference>
<dbReference type="Ensembl" id="ENSCSET00000010753.1">
    <property type="protein sequence ID" value="ENSCSEP00000010625.1"/>
    <property type="gene ID" value="ENSCSEG00000006805.1"/>
</dbReference>
<reference evidence="13" key="2">
    <citation type="submission" date="2025-08" db="UniProtKB">
        <authorList>
            <consortium name="Ensembl"/>
        </authorList>
    </citation>
    <scope>IDENTIFICATION</scope>
</reference>
<dbReference type="PROSITE" id="PS50835">
    <property type="entry name" value="IG_LIKE"/>
    <property type="match status" value="1"/>
</dbReference>
<dbReference type="GO" id="GO:0016020">
    <property type="term" value="C:membrane"/>
    <property type="evidence" value="ECO:0007669"/>
    <property type="project" value="UniProtKB-SubCell"/>
</dbReference>
<evidence type="ECO:0000313" key="14">
    <source>
        <dbReference type="Proteomes" id="UP000265120"/>
    </source>
</evidence>
<comment type="similarity">
    <text evidence="9">Belongs to the immunoglobulin superfamily. TIM family.</text>
</comment>
<keyword evidence="6" id="KW-1015">Disulfide bond</keyword>
<evidence type="ECO:0000313" key="13">
    <source>
        <dbReference type="Ensembl" id="ENSCSEP00000010625.1"/>
    </source>
</evidence>
<feature type="chain" id="PRO_5018308018" evidence="11">
    <location>
        <begin position="20"/>
        <end position="253"/>
    </location>
</feature>
<keyword evidence="8" id="KW-0393">Immunoglobulin domain</keyword>
<evidence type="ECO:0000256" key="3">
    <source>
        <dbReference type="ARBA" id="ARBA00022729"/>
    </source>
</evidence>
<dbReference type="FunFam" id="2.60.40.10:FF:000774">
    <property type="entry name" value="Hepatitis A virus cellular receptor 1"/>
    <property type="match status" value="1"/>
</dbReference>
<dbReference type="SMART" id="SM00409">
    <property type="entry name" value="IG"/>
    <property type="match status" value="1"/>
</dbReference>
<dbReference type="Proteomes" id="UP000265120">
    <property type="component" value="Chromosome 19"/>
</dbReference>
<dbReference type="Gene3D" id="2.60.40.10">
    <property type="entry name" value="Immunoglobulins"/>
    <property type="match status" value="1"/>
</dbReference>
<dbReference type="SUPFAM" id="SSF48726">
    <property type="entry name" value="Immunoglobulin"/>
    <property type="match status" value="1"/>
</dbReference>
<evidence type="ECO:0000256" key="6">
    <source>
        <dbReference type="ARBA" id="ARBA00023157"/>
    </source>
</evidence>
<evidence type="ECO:0000256" key="4">
    <source>
        <dbReference type="ARBA" id="ARBA00022989"/>
    </source>
</evidence>
<accession>A0A3P8VDT4</accession>
<feature type="signal peptide" evidence="11">
    <location>
        <begin position="1"/>
        <end position="19"/>
    </location>
</feature>
<feature type="domain" description="Ig-like" evidence="12">
    <location>
        <begin position="15"/>
        <end position="114"/>
    </location>
</feature>
<dbReference type="GO" id="GO:0060097">
    <property type="term" value="P:cytoskeletal rearrangement involved in phagocytosis, engulfment"/>
    <property type="evidence" value="ECO:0007669"/>
    <property type="project" value="TreeGrafter"/>
</dbReference>
<evidence type="ECO:0000256" key="7">
    <source>
        <dbReference type="ARBA" id="ARBA00023180"/>
    </source>
</evidence>
<evidence type="ECO:0000256" key="2">
    <source>
        <dbReference type="ARBA" id="ARBA00022692"/>
    </source>
</evidence>
<keyword evidence="14" id="KW-1185">Reference proteome</keyword>
<dbReference type="GO" id="GO:0001786">
    <property type="term" value="F:phosphatidylserine binding"/>
    <property type="evidence" value="ECO:0007669"/>
    <property type="project" value="TreeGrafter"/>
</dbReference>
<dbReference type="GeneTree" id="ENSGT00940000163509"/>
<dbReference type="PANTHER" id="PTHR46608">
    <property type="entry name" value="T-CELL IMMUNOGLOBULIN AND MUCIN DOMAIN-CONTAINING PROTEIN 4"/>
    <property type="match status" value="1"/>
</dbReference>
<keyword evidence="7" id="KW-0325">Glycoprotein</keyword>
<organism evidence="13 14">
    <name type="scientific">Cynoglossus semilaevis</name>
    <name type="common">Tongue sole</name>
    <dbReference type="NCBI Taxonomy" id="244447"/>
    <lineage>
        <taxon>Eukaryota</taxon>
        <taxon>Metazoa</taxon>
        <taxon>Chordata</taxon>
        <taxon>Craniata</taxon>
        <taxon>Vertebrata</taxon>
        <taxon>Euteleostomi</taxon>
        <taxon>Actinopterygii</taxon>
        <taxon>Neopterygii</taxon>
        <taxon>Teleostei</taxon>
        <taxon>Neoteleostei</taxon>
        <taxon>Acanthomorphata</taxon>
        <taxon>Carangaria</taxon>
        <taxon>Pleuronectiformes</taxon>
        <taxon>Pleuronectoidei</taxon>
        <taxon>Cynoglossidae</taxon>
        <taxon>Cynoglossinae</taxon>
        <taxon>Cynoglossus</taxon>
    </lineage>
</organism>
<dbReference type="InterPro" id="IPR036179">
    <property type="entry name" value="Ig-like_dom_sf"/>
</dbReference>
<evidence type="ECO:0000256" key="10">
    <source>
        <dbReference type="SAM" id="Phobius"/>
    </source>
</evidence>
<evidence type="ECO:0000256" key="5">
    <source>
        <dbReference type="ARBA" id="ARBA00023136"/>
    </source>
</evidence>
<comment type="subcellular location">
    <subcellularLocation>
        <location evidence="1">Membrane</location>
        <topology evidence="1">Single-pass type I membrane protein</topology>
    </subcellularLocation>
</comment>
<dbReference type="InterPro" id="IPR007110">
    <property type="entry name" value="Ig-like_dom"/>
</dbReference>
<dbReference type="InterPro" id="IPR003599">
    <property type="entry name" value="Ig_sub"/>
</dbReference>
<sequence>MQTLMWADIVCVCVSTVSGVDSSQEVSARPGQNVTLSCQYNVESNGVLSVCWNRGPIPRFGCSEQLIATDRERVKEETRASGRYQLLGHLDGGDVSLTIVNVTAEDAGQYGCRVDVPGWFNDQKHHFVLSLETVPRTTSVAAVNAWSTCLLSLPVGHMTSAVFTSSVISVKEEVSHRNRNGTSGTDAVANTPLSVCVCVCVCVQVRLTTSIVVSVLCVVLVIAASVLVVVFGEFKKVHVFDSRLRSGQRWLSG</sequence>
<evidence type="ECO:0000256" key="11">
    <source>
        <dbReference type="SAM" id="SignalP"/>
    </source>
</evidence>
<reference evidence="13" key="3">
    <citation type="submission" date="2025-09" db="UniProtKB">
        <authorList>
            <consortium name="Ensembl"/>
        </authorList>
    </citation>
    <scope>IDENTIFICATION</scope>
</reference>
<feature type="transmembrane region" description="Helical" evidence="10">
    <location>
        <begin position="211"/>
        <end position="234"/>
    </location>
</feature>
<reference evidence="13 14" key="1">
    <citation type="journal article" date="2014" name="Nat. Genet.">
        <title>Whole-genome sequence of a flatfish provides insights into ZW sex chromosome evolution and adaptation to a benthic lifestyle.</title>
        <authorList>
            <person name="Chen S."/>
            <person name="Zhang G."/>
            <person name="Shao C."/>
            <person name="Huang Q."/>
            <person name="Liu G."/>
            <person name="Zhang P."/>
            <person name="Song W."/>
            <person name="An N."/>
            <person name="Chalopin D."/>
            <person name="Volff J.N."/>
            <person name="Hong Y."/>
            <person name="Li Q."/>
            <person name="Sha Z."/>
            <person name="Zhou H."/>
            <person name="Xie M."/>
            <person name="Yu Q."/>
            <person name="Liu Y."/>
            <person name="Xiang H."/>
            <person name="Wang N."/>
            <person name="Wu K."/>
            <person name="Yang C."/>
            <person name="Zhou Q."/>
            <person name="Liao X."/>
            <person name="Yang L."/>
            <person name="Hu Q."/>
            <person name="Zhang J."/>
            <person name="Meng L."/>
            <person name="Jin L."/>
            <person name="Tian Y."/>
            <person name="Lian J."/>
            <person name="Yang J."/>
            <person name="Miao G."/>
            <person name="Liu S."/>
            <person name="Liang Z."/>
            <person name="Yan F."/>
            <person name="Li Y."/>
            <person name="Sun B."/>
            <person name="Zhang H."/>
            <person name="Zhang J."/>
            <person name="Zhu Y."/>
            <person name="Du M."/>
            <person name="Zhao Y."/>
            <person name="Schartl M."/>
            <person name="Tang Q."/>
            <person name="Wang J."/>
        </authorList>
    </citation>
    <scope>NUCLEOTIDE SEQUENCE</scope>
</reference>
<evidence type="ECO:0000256" key="9">
    <source>
        <dbReference type="ARBA" id="ARBA00038203"/>
    </source>
</evidence>
<dbReference type="GO" id="GO:0043277">
    <property type="term" value="P:apoptotic cell clearance"/>
    <property type="evidence" value="ECO:0007669"/>
    <property type="project" value="TreeGrafter"/>
</dbReference>
<evidence type="ECO:0000256" key="1">
    <source>
        <dbReference type="ARBA" id="ARBA00004479"/>
    </source>
</evidence>
<dbReference type="Pfam" id="PF07686">
    <property type="entry name" value="V-set"/>
    <property type="match status" value="1"/>
</dbReference>
<keyword evidence="2 10" id="KW-0812">Transmembrane</keyword>
<keyword evidence="4 10" id="KW-1133">Transmembrane helix</keyword>
<evidence type="ECO:0000256" key="8">
    <source>
        <dbReference type="ARBA" id="ARBA00023319"/>
    </source>
</evidence>